<accession>A0A077LZW3</accession>
<reference evidence="6 7" key="1">
    <citation type="journal article" date="2013" name="ISME J.">
        <title>A metabolic model for members of the genus Tetrasphaera involved in enhanced biological phosphorus removal.</title>
        <authorList>
            <person name="Kristiansen R."/>
            <person name="Nguyen H.T.T."/>
            <person name="Saunders A.M."/>
            <person name="Nielsen J.L."/>
            <person name="Wimmer R."/>
            <person name="Le V.Q."/>
            <person name="McIlroy S.J."/>
            <person name="Petrovski S."/>
            <person name="Seviour R.J."/>
            <person name="Calteau A."/>
            <person name="Nielsen K.L."/>
            <person name="Nielsen P.H."/>
        </authorList>
    </citation>
    <scope>NUCLEOTIDE SEQUENCE [LARGE SCALE GENOMIC DNA]</scope>
    <source>
        <strain evidence="6 7">T1-X7</strain>
    </source>
</reference>
<dbReference type="PROSITE" id="PS00687">
    <property type="entry name" value="ALDEHYDE_DEHYDR_GLU"/>
    <property type="match status" value="1"/>
</dbReference>
<keyword evidence="7" id="KW-1185">Reference proteome</keyword>
<evidence type="ECO:0000313" key="6">
    <source>
        <dbReference type="EMBL" id="CCH79131.1"/>
    </source>
</evidence>
<dbReference type="EC" id="1.2.1.8" evidence="6"/>
<keyword evidence="2 4" id="KW-0560">Oxidoreductase</keyword>
<evidence type="ECO:0000256" key="1">
    <source>
        <dbReference type="ARBA" id="ARBA00009986"/>
    </source>
</evidence>
<dbReference type="InterPro" id="IPR016163">
    <property type="entry name" value="Ald_DH_C"/>
</dbReference>
<protein>
    <submittedName>
        <fullName evidence="6">Betaine-aldehyde dehydrogenase</fullName>
        <ecNumber evidence="6">1.2.1.8</ecNumber>
    </submittedName>
</protein>
<evidence type="ECO:0000256" key="4">
    <source>
        <dbReference type="RuleBase" id="RU003345"/>
    </source>
</evidence>
<organism evidence="6 7">
    <name type="scientific">Nostocoides japonicum T1-X7</name>
    <dbReference type="NCBI Taxonomy" id="1194083"/>
    <lineage>
        <taxon>Bacteria</taxon>
        <taxon>Bacillati</taxon>
        <taxon>Actinomycetota</taxon>
        <taxon>Actinomycetes</taxon>
        <taxon>Micrococcales</taxon>
        <taxon>Intrasporangiaceae</taxon>
        <taxon>Nostocoides</taxon>
    </lineage>
</organism>
<name>A0A077LZW3_9MICO</name>
<dbReference type="PROSITE" id="PS00070">
    <property type="entry name" value="ALDEHYDE_DEHYDR_CYS"/>
    <property type="match status" value="1"/>
</dbReference>
<dbReference type="Proteomes" id="UP000035721">
    <property type="component" value="Unassembled WGS sequence"/>
</dbReference>
<dbReference type="InterPro" id="IPR016161">
    <property type="entry name" value="Ald_DH/histidinol_DH"/>
</dbReference>
<dbReference type="Pfam" id="PF00171">
    <property type="entry name" value="Aldedh"/>
    <property type="match status" value="1"/>
</dbReference>
<sequence length="404" mass="43466">MENLARLSAAENGNAIRTQTRGEAAFLVTCFRYFAGLAQEAKGETIPIRTDALDYTRREPIGVVGAIVPWNAPLMLSAVKIAPALTAGNTMVLKVAEVAPFAVLELARICQAFLPPGVLNVVTGFGAEAGEALTSHPGVDKLTFTGSTGVGRHIMAKASERVIPVSLELGGKSPQIVYPDSDEEWVVVGVIAGMRFFRQGQSCTAGSRLFVHDDIFDSFMEKLIRKLSKLVVGDPLDEASDMGSITNKVQYDKVCEYIRDGASQPGARLMLGGVPKDSTGYFLRPTVIADVDPAWRVAREEIFGPVVCVIRWRDEDEVIAMANDSHYGLAAFIWCQNIGSALTAAHRIEAGWVQVNQGGGQFLGQSYGGVKSSGLGREFSVDGMLESYTVRKHISVALEPGSVR</sequence>
<dbReference type="Gene3D" id="3.40.605.10">
    <property type="entry name" value="Aldehyde Dehydrogenase, Chain A, domain 1"/>
    <property type="match status" value="1"/>
</dbReference>
<evidence type="ECO:0000259" key="5">
    <source>
        <dbReference type="Pfam" id="PF00171"/>
    </source>
</evidence>
<feature type="domain" description="Aldehyde dehydrogenase" evidence="5">
    <location>
        <begin position="2"/>
        <end position="393"/>
    </location>
</feature>
<dbReference type="EMBL" id="CAJB01000339">
    <property type="protein sequence ID" value="CCH79131.1"/>
    <property type="molecule type" value="Genomic_DNA"/>
</dbReference>
<dbReference type="FunFam" id="3.40.309.10:FF:000012">
    <property type="entry name" value="Betaine aldehyde dehydrogenase"/>
    <property type="match status" value="1"/>
</dbReference>
<dbReference type="Gene3D" id="3.40.309.10">
    <property type="entry name" value="Aldehyde Dehydrogenase, Chain A, domain 2"/>
    <property type="match status" value="1"/>
</dbReference>
<gene>
    <name evidence="6" type="ORF">BN12_4030006</name>
</gene>
<dbReference type="STRING" id="1194083.BN12_4030006"/>
<comment type="similarity">
    <text evidence="1 4">Belongs to the aldehyde dehydrogenase family.</text>
</comment>
<evidence type="ECO:0000313" key="7">
    <source>
        <dbReference type="Proteomes" id="UP000035721"/>
    </source>
</evidence>
<dbReference type="AlphaFoldDB" id="A0A077LZW3"/>
<dbReference type="SUPFAM" id="SSF53720">
    <property type="entry name" value="ALDH-like"/>
    <property type="match status" value="1"/>
</dbReference>
<dbReference type="GO" id="GO:0008802">
    <property type="term" value="F:betaine-aldehyde dehydrogenase (NAD+) activity"/>
    <property type="evidence" value="ECO:0007669"/>
    <property type="project" value="UniProtKB-EC"/>
</dbReference>
<feature type="active site" evidence="3">
    <location>
        <position position="168"/>
    </location>
</feature>
<dbReference type="FunFam" id="3.40.605.10:FF:000007">
    <property type="entry name" value="NAD/NADP-dependent betaine aldehyde dehydrogenase"/>
    <property type="match status" value="1"/>
</dbReference>
<dbReference type="InterPro" id="IPR016160">
    <property type="entry name" value="Ald_DH_CS_CYS"/>
</dbReference>
<dbReference type="InterPro" id="IPR015590">
    <property type="entry name" value="Aldehyde_DH_dom"/>
</dbReference>
<evidence type="ECO:0000256" key="3">
    <source>
        <dbReference type="PROSITE-ProRule" id="PRU10007"/>
    </source>
</evidence>
<dbReference type="InterPro" id="IPR029510">
    <property type="entry name" value="Ald_DH_CS_GLU"/>
</dbReference>
<dbReference type="PANTHER" id="PTHR11699">
    <property type="entry name" value="ALDEHYDE DEHYDROGENASE-RELATED"/>
    <property type="match status" value="1"/>
</dbReference>
<evidence type="ECO:0000256" key="2">
    <source>
        <dbReference type="ARBA" id="ARBA00023002"/>
    </source>
</evidence>
<dbReference type="InterPro" id="IPR016162">
    <property type="entry name" value="Ald_DH_N"/>
</dbReference>
<comment type="caution">
    <text evidence="6">The sequence shown here is derived from an EMBL/GenBank/DDBJ whole genome shotgun (WGS) entry which is preliminary data.</text>
</comment>
<proteinExistence type="inferred from homology"/>